<dbReference type="Pfam" id="PF23615">
    <property type="entry name" value="Chromo_MIT1"/>
    <property type="match status" value="1"/>
</dbReference>
<evidence type="ECO:0000256" key="1">
    <source>
        <dbReference type="ARBA" id="ARBA00004123"/>
    </source>
</evidence>
<dbReference type="PANTHER" id="PTHR45623:SF17">
    <property type="entry name" value="CHROMODOMAIN-HELICASE-DNA-BINDING PROTEIN 3-RELATED"/>
    <property type="match status" value="1"/>
</dbReference>
<dbReference type="SMART" id="SM00487">
    <property type="entry name" value="DEXDc"/>
    <property type="match status" value="1"/>
</dbReference>
<feature type="coiled-coil region" evidence="10">
    <location>
        <begin position="1548"/>
        <end position="1575"/>
    </location>
</feature>
<dbReference type="InterPro" id="IPR040934">
    <property type="entry name" value="Znf-CCCH_6"/>
</dbReference>
<dbReference type="PANTHER" id="PTHR45623">
    <property type="entry name" value="CHROMODOMAIN-HELICASE-DNA-BINDING PROTEIN 3-RELATED-RELATED"/>
    <property type="match status" value="1"/>
</dbReference>
<dbReference type="SUPFAM" id="SSF54160">
    <property type="entry name" value="Chromo domain-like"/>
    <property type="match status" value="1"/>
</dbReference>
<evidence type="ECO:0000256" key="7">
    <source>
        <dbReference type="ARBA" id="ARBA00022833"/>
    </source>
</evidence>
<organism evidence="14 15">
    <name type="scientific">Knufia fluminis</name>
    <dbReference type="NCBI Taxonomy" id="191047"/>
    <lineage>
        <taxon>Eukaryota</taxon>
        <taxon>Fungi</taxon>
        <taxon>Dikarya</taxon>
        <taxon>Ascomycota</taxon>
        <taxon>Pezizomycotina</taxon>
        <taxon>Eurotiomycetes</taxon>
        <taxon>Chaetothyriomycetidae</taxon>
        <taxon>Chaetothyriales</taxon>
        <taxon>Trichomeriaceae</taxon>
        <taxon>Knufia</taxon>
    </lineage>
</organism>
<evidence type="ECO:0008006" key="16">
    <source>
        <dbReference type="Google" id="ProtNLM"/>
    </source>
</evidence>
<evidence type="ECO:0000313" key="14">
    <source>
        <dbReference type="EMBL" id="KAK5952977.1"/>
    </source>
</evidence>
<keyword evidence="7" id="KW-0862">Zinc</keyword>
<evidence type="ECO:0000259" key="12">
    <source>
        <dbReference type="PROSITE" id="PS51192"/>
    </source>
</evidence>
<dbReference type="Pfam" id="PF15446">
    <property type="entry name" value="zf-PHD-like"/>
    <property type="match status" value="1"/>
</dbReference>
<dbReference type="InterPro" id="IPR000330">
    <property type="entry name" value="SNF2_N"/>
</dbReference>
<evidence type="ECO:0000259" key="13">
    <source>
        <dbReference type="PROSITE" id="PS51194"/>
    </source>
</evidence>
<dbReference type="InterPro" id="IPR001965">
    <property type="entry name" value="Znf_PHD"/>
</dbReference>
<comment type="caution">
    <text evidence="14">The sequence shown here is derived from an EMBL/GenBank/DDBJ whole genome shotgun (WGS) entry which is preliminary data.</text>
</comment>
<dbReference type="InterPro" id="IPR011011">
    <property type="entry name" value="Znf_FYVE_PHD"/>
</dbReference>
<feature type="region of interest" description="Disordered" evidence="11">
    <location>
        <begin position="1593"/>
        <end position="1616"/>
    </location>
</feature>
<dbReference type="InterPro" id="IPR014001">
    <property type="entry name" value="Helicase_ATP-bd"/>
</dbReference>
<gene>
    <name evidence="14" type="ORF">OHC33_006098</name>
</gene>
<dbReference type="Gene3D" id="3.30.40.10">
    <property type="entry name" value="Zinc/RING finger domain, C3HC4 (zinc finger)"/>
    <property type="match status" value="1"/>
</dbReference>
<feature type="region of interest" description="Disordered" evidence="11">
    <location>
        <begin position="1351"/>
        <end position="1410"/>
    </location>
</feature>
<keyword evidence="4" id="KW-0547">Nucleotide-binding</keyword>
<evidence type="ECO:0000256" key="11">
    <source>
        <dbReference type="SAM" id="MobiDB-lite"/>
    </source>
</evidence>
<dbReference type="InterPro" id="IPR038718">
    <property type="entry name" value="SNF2-like_sf"/>
</dbReference>
<feature type="compositionally biased region" description="Basic residues" evidence="11">
    <location>
        <begin position="294"/>
        <end position="319"/>
    </location>
</feature>
<feature type="region of interest" description="Disordered" evidence="11">
    <location>
        <begin position="288"/>
        <end position="363"/>
    </location>
</feature>
<dbReference type="Pfam" id="PF18585">
    <property type="entry name" value="zf-CCCH_6"/>
    <property type="match status" value="1"/>
</dbReference>
<evidence type="ECO:0000256" key="5">
    <source>
        <dbReference type="ARBA" id="ARBA00022771"/>
    </source>
</evidence>
<dbReference type="GO" id="GO:0003682">
    <property type="term" value="F:chromatin binding"/>
    <property type="evidence" value="ECO:0007669"/>
    <property type="project" value="TreeGrafter"/>
</dbReference>
<dbReference type="InterPro" id="IPR056616">
    <property type="entry name" value="Chromo_MIT1"/>
</dbReference>
<feature type="compositionally biased region" description="Acidic residues" evidence="11">
    <location>
        <begin position="71"/>
        <end position="90"/>
    </location>
</feature>
<reference evidence="14 15" key="1">
    <citation type="submission" date="2022-12" db="EMBL/GenBank/DDBJ databases">
        <title>Genomic features and morphological characterization of a novel Knufia sp. strain isolated from spacecraft assembly facility.</title>
        <authorList>
            <person name="Teixeira M."/>
            <person name="Chander A.M."/>
            <person name="Stajich J.E."/>
            <person name="Venkateswaran K."/>
        </authorList>
    </citation>
    <scope>NUCLEOTIDE SEQUENCE [LARGE SCALE GENOMIC DNA]</scope>
    <source>
        <strain evidence="14 15">FJI-L2-BK-P2</strain>
    </source>
</reference>
<dbReference type="GO" id="GO:0140658">
    <property type="term" value="F:ATP-dependent chromatin remodeler activity"/>
    <property type="evidence" value="ECO:0007669"/>
    <property type="project" value="TreeGrafter"/>
</dbReference>
<dbReference type="GO" id="GO:0016887">
    <property type="term" value="F:ATP hydrolysis activity"/>
    <property type="evidence" value="ECO:0007669"/>
    <property type="project" value="TreeGrafter"/>
</dbReference>
<dbReference type="PROSITE" id="PS51192">
    <property type="entry name" value="HELICASE_ATP_BIND_1"/>
    <property type="match status" value="1"/>
</dbReference>
<dbReference type="Pfam" id="PF00271">
    <property type="entry name" value="Helicase_C"/>
    <property type="match status" value="1"/>
</dbReference>
<dbReference type="GO" id="GO:0008270">
    <property type="term" value="F:zinc ion binding"/>
    <property type="evidence" value="ECO:0007669"/>
    <property type="project" value="UniProtKB-KW"/>
</dbReference>
<feature type="domain" description="Helicase ATP-binding" evidence="12">
    <location>
        <begin position="781"/>
        <end position="963"/>
    </location>
</feature>
<dbReference type="GO" id="GO:0005634">
    <property type="term" value="C:nucleus"/>
    <property type="evidence" value="ECO:0007669"/>
    <property type="project" value="UniProtKB-SubCell"/>
</dbReference>
<evidence type="ECO:0000256" key="4">
    <source>
        <dbReference type="ARBA" id="ARBA00022741"/>
    </source>
</evidence>
<dbReference type="InterPro" id="IPR013083">
    <property type="entry name" value="Znf_RING/FYVE/PHD"/>
</dbReference>
<evidence type="ECO:0000256" key="2">
    <source>
        <dbReference type="ARBA" id="ARBA00011353"/>
    </source>
</evidence>
<evidence type="ECO:0000256" key="6">
    <source>
        <dbReference type="ARBA" id="ARBA00022801"/>
    </source>
</evidence>
<proteinExistence type="predicted"/>
<dbReference type="CDD" id="cd15489">
    <property type="entry name" value="PHD_SF"/>
    <property type="match status" value="1"/>
</dbReference>
<dbReference type="GO" id="GO:0042393">
    <property type="term" value="F:histone binding"/>
    <property type="evidence" value="ECO:0007669"/>
    <property type="project" value="TreeGrafter"/>
</dbReference>
<feature type="compositionally biased region" description="Basic and acidic residues" evidence="11">
    <location>
        <begin position="1351"/>
        <end position="1364"/>
    </location>
</feature>
<keyword evidence="8" id="KW-0067">ATP-binding</keyword>
<comment type="subcellular location">
    <subcellularLocation>
        <location evidence="1">Nucleus</location>
    </subcellularLocation>
</comment>
<dbReference type="InterPro" id="IPR001650">
    <property type="entry name" value="Helicase_C-like"/>
</dbReference>
<dbReference type="SMART" id="SM00249">
    <property type="entry name" value="PHD"/>
    <property type="match status" value="2"/>
</dbReference>
<dbReference type="GO" id="GO:0003677">
    <property type="term" value="F:DNA binding"/>
    <property type="evidence" value="ECO:0007669"/>
    <property type="project" value="TreeGrafter"/>
</dbReference>
<keyword evidence="3" id="KW-0479">Metal-binding</keyword>
<dbReference type="Proteomes" id="UP001316803">
    <property type="component" value="Unassembled WGS sequence"/>
</dbReference>
<dbReference type="GO" id="GO:0000785">
    <property type="term" value="C:chromatin"/>
    <property type="evidence" value="ECO:0007669"/>
    <property type="project" value="TreeGrafter"/>
</dbReference>
<dbReference type="GO" id="GO:0005524">
    <property type="term" value="F:ATP binding"/>
    <property type="evidence" value="ECO:0007669"/>
    <property type="project" value="UniProtKB-KW"/>
</dbReference>
<dbReference type="Gene3D" id="3.40.50.300">
    <property type="entry name" value="P-loop containing nucleotide triphosphate hydrolases"/>
    <property type="match status" value="1"/>
</dbReference>
<dbReference type="Gene3D" id="3.40.50.10810">
    <property type="entry name" value="Tandem AAA-ATPase domain"/>
    <property type="match status" value="1"/>
</dbReference>
<feature type="region of interest" description="Disordered" evidence="11">
    <location>
        <begin position="1"/>
        <end position="103"/>
    </location>
</feature>
<dbReference type="SMART" id="SM00490">
    <property type="entry name" value="HELICc"/>
    <property type="match status" value="1"/>
</dbReference>
<dbReference type="InterPro" id="IPR027417">
    <property type="entry name" value="P-loop_NTPase"/>
</dbReference>
<dbReference type="EMBL" id="JAKLMC020000013">
    <property type="protein sequence ID" value="KAK5952977.1"/>
    <property type="molecule type" value="Genomic_DNA"/>
</dbReference>
<feature type="region of interest" description="Disordered" evidence="11">
    <location>
        <begin position="479"/>
        <end position="504"/>
    </location>
</feature>
<feature type="compositionally biased region" description="Basic residues" evidence="11">
    <location>
        <begin position="259"/>
        <end position="268"/>
    </location>
</feature>
<dbReference type="Pfam" id="PF00176">
    <property type="entry name" value="SNF2-rel_dom"/>
    <property type="match status" value="1"/>
</dbReference>
<dbReference type="InterPro" id="IPR016197">
    <property type="entry name" value="Chromo-like_dom_sf"/>
</dbReference>
<keyword evidence="10" id="KW-0175">Coiled coil</keyword>
<feature type="compositionally biased region" description="Basic and acidic residues" evidence="11">
    <location>
        <begin position="321"/>
        <end position="363"/>
    </location>
</feature>
<dbReference type="InterPro" id="IPR049730">
    <property type="entry name" value="SNF2/RAD54-like_C"/>
</dbReference>
<comment type="subunit">
    <text evidence="2">Component of the NuA4 histone acetyltransferase complex.</text>
</comment>
<dbReference type="SUPFAM" id="SSF57903">
    <property type="entry name" value="FYVE/PHD zinc finger"/>
    <property type="match status" value="1"/>
</dbReference>
<sequence>MEEKDNLDVNAWLGKPPEKTQSQPASEAEDGIDETQNAVASPSPSPSTSSNESDLIEIPHRPVPAQPQPDFSEDDDESGAALDDAQDDMGELQHDDDVSMADADEEVNDFIINRQENLSINVPEIPEDERDEFNYLPDHFSVKRILYGMPDRQYIVKLGTGELDLVEGAELTTEYRNGKPALNAHRSAEMKRRGRRSPKPPMLASGMVDWSKIQVSDSESEQPRRKKRKTCAEDDVSDIDKAASSADDFADSEDDRPQGRRSTRLAPKRRSNYFKSDLSELKDFIDSDDGILRGRGRPKRAATRQKTTRHPTRAQRARRAVSSEDRAAVNDNARRSERTRTQPKRSMRERQEDELSSQSEKDLGPKVVATKEVFHKLPANDPFRKRHQQECATCYHTGDHEAKGPLVFCQGCANSYHKTCLGNRGSRDHLVTKAGDDLFVLQCRRCIGIAREKDPSAPHLGKCTGCDKFGPVSKPLRRRLTTRQEQVQREENGGSDPITITQPGTINNPENVMFRCATCSRAWHMHHLPNRKTAHSGDSDEEDLNEKQISQKRFDLYHRSWICKDCVENQHAVDTLVAWRPTDQDSYVPGTTIDKLQESQKEYLVKWKNQSYLRCTWMPGTWLWGIANHVSRAAFSKKQENQLPRMTTKDAIPEEYHRIDIAFDVRYTSVVRNSSEGIDLARAKEVDSAYVKFKGLGYEDAIWEKPPTYSDTERFKDFKEAYDDFVRKRYMSIPPQSTLRRTLANVRQQDFETKLIRKAQPTIMTGGQVMQYQLEGLNWLYYQWYRQHNAILADEMGLGKTIQLIALMAALVQEHKCWPFLIVVPNSTCPNWRREIKKWAPSLRAVCYYGSSAARKLTHDYELFPKDPDAESDKKKKEVKDIKAHIVIASYESCIDKDVQRSLSRVPWQGLIVDEGQRLKSDQNLIYDALSKLRLPFKVLMTGTPLQNNARELFNLLQFLDREKHNAAQLEAKYAELTQENVPELHEMLKPYFLRRTKVQVLTFLPPMSQIIVPVTMSGLQRKVSKSILSQNPTLMKSIFSRDANAPVKERANLNNILMQLRKTLCHPFVYSREIEDRSLDSDASFRTLVEASSKLQLLSIMLPKLRERGHRVLMFSQFLDNLDIVEDFLDGLGMLHRRLDGTISALEKQKRIDEFNAPDSPYFAFLLSTRAGGVGINLATADTVIILDPDFNPHQDIQALSRAHRIGQQNKVLVFQLMTRSSAEEKIMQIGKKKMALDHVLIEAMDKDDDAGMDLESILRHGAAALFEDDTENDIVYNEASVDKLLDRSQIESTKTSDNQSAESQFSFARIWANDKATLEEGLEETDDSGTHTPSADLWDKILQERQKAFEEEAERKAQELGRGKRRRGNVDYGGKPTAGADDLDSEASPMKNRGDAEQVSDGDFQENVPGTDVEVTTAAEDTEPEQVQMVQARPFKRVKVPTGAAPHFNGDIPADYTRITVPPPHKCAACKEEHPMGWCRLKIAGVEHCGLCGLAHMGHGRTCPHLNDEKQVETLLLTLKESTESRELIDEAVRYLRVIRGDLVSQRRQKERKAQQEREMREMQMKQNQLQHQMNGVNGVGVNGAGTGGNRVVPSMSGPVSIGANTGDYRPPQQ</sequence>
<dbReference type="PROSITE" id="PS51194">
    <property type="entry name" value="HELICASE_CTER"/>
    <property type="match status" value="1"/>
</dbReference>
<evidence type="ECO:0000256" key="8">
    <source>
        <dbReference type="ARBA" id="ARBA00022840"/>
    </source>
</evidence>
<evidence type="ECO:0000313" key="15">
    <source>
        <dbReference type="Proteomes" id="UP001316803"/>
    </source>
</evidence>
<feature type="region of interest" description="Disordered" evidence="11">
    <location>
        <begin position="177"/>
        <end position="268"/>
    </location>
</feature>
<evidence type="ECO:0000256" key="10">
    <source>
        <dbReference type="SAM" id="Coils"/>
    </source>
</evidence>
<keyword evidence="6" id="KW-0378">Hydrolase</keyword>
<keyword evidence="5" id="KW-0863">Zinc-finger</keyword>
<keyword evidence="15" id="KW-1185">Reference proteome</keyword>
<protein>
    <recommendedName>
        <fullName evidence="16">Chromatin remodeling factor mit1</fullName>
    </recommendedName>
</protein>
<dbReference type="InterPro" id="IPR041684">
    <property type="entry name" value="Znf-PHD-like"/>
</dbReference>
<accession>A0AAN8EKM8</accession>
<dbReference type="Gene3D" id="2.40.50.40">
    <property type="match status" value="1"/>
</dbReference>
<evidence type="ECO:0000256" key="9">
    <source>
        <dbReference type="ARBA" id="ARBA00023242"/>
    </source>
</evidence>
<keyword evidence="9" id="KW-0539">Nucleus</keyword>
<name>A0AAN8EKM8_9EURO</name>
<dbReference type="SUPFAM" id="SSF52540">
    <property type="entry name" value="P-loop containing nucleoside triphosphate hydrolases"/>
    <property type="match status" value="2"/>
</dbReference>
<feature type="domain" description="Helicase C-terminal" evidence="13">
    <location>
        <begin position="1098"/>
        <end position="1249"/>
    </location>
</feature>
<evidence type="ECO:0000256" key="3">
    <source>
        <dbReference type="ARBA" id="ARBA00022723"/>
    </source>
</evidence>
<dbReference type="CDD" id="cd18793">
    <property type="entry name" value="SF2_C_SNF"/>
    <property type="match status" value="1"/>
</dbReference>